<evidence type="ECO:0000256" key="3">
    <source>
        <dbReference type="ARBA" id="ARBA00005189"/>
    </source>
</evidence>
<keyword evidence="9 17" id="KW-0479">Metal-binding</keyword>
<feature type="transmembrane region" description="Helical" evidence="17">
    <location>
        <begin position="151"/>
        <end position="178"/>
    </location>
</feature>
<keyword evidence="17" id="KW-0443">Lipid metabolism</keyword>
<comment type="catalytic activity">
    <reaction evidence="13 17">
        <text>1,2-di-(9Z-octadecenoyl)-sn-glycero-3-cytidine-5'-diphosphate + 1D-myo-inositol 3-phosphate = 1,2-di-(9Z-octadecenoyl)-sn-glycero-3-phospho-(1D-myo-inositol-3-phosphate) + CMP + H(+)</text>
        <dbReference type="Rhea" id="RHEA:61216"/>
        <dbReference type="ChEBI" id="CHEBI:15378"/>
        <dbReference type="ChEBI" id="CHEBI:58401"/>
        <dbReference type="ChEBI" id="CHEBI:60377"/>
        <dbReference type="ChEBI" id="CHEBI:85356"/>
        <dbReference type="ChEBI" id="CHEBI:144472"/>
    </reaction>
</comment>
<keyword evidence="8 17" id="KW-0812">Transmembrane</keyword>
<evidence type="ECO:0000256" key="14">
    <source>
        <dbReference type="ARBA" id="ARBA00024082"/>
    </source>
</evidence>
<feature type="binding site" evidence="17">
    <location>
        <position position="73"/>
    </location>
    <ligand>
        <name>a CDP-1,2-diacyl-sn-glycerol</name>
        <dbReference type="ChEBI" id="CHEBI:58332"/>
    </ligand>
</feature>
<dbReference type="InterPro" id="IPR000462">
    <property type="entry name" value="CDP-OH_P_trans"/>
</dbReference>
<feature type="binding site" evidence="17">
    <location>
        <position position="65"/>
    </location>
    <ligand>
        <name>Mg(2+)</name>
        <dbReference type="ChEBI" id="CHEBI:18420"/>
        <label>1</label>
    </ligand>
</feature>
<feature type="binding site" evidence="17">
    <location>
        <position position="68"/>
    </location>
    <ligand>
        <name>Mg(2+)</name>
        <dbReference type="ChEBI" id="CHEBI:18420"/>
        <label>1</label>
    </ligand>
</feature>
<feature type="binding site" evidence="17">
    <location>
        <position position="79"/>
    </location>
    <ligand>
        <name>a CDP-1,2-diacyl-sn-glycerol</name>
        <dbReference type="ChEBI" id="CHEBI:58332"/>
    </ligand>
</feature>
<evidence type="ECO:0000256" key="1">
    <source>
        <dbReference type="ARBA" id="ARBA00004651"/>
    </source>
</evidence>
<evidence type="ECO:0000256" key="9">
    <source>
        <dbReference type="ARBA" id="ARBA00022723"/>
    </source>
</evidence>
<gene>
    <name evidence="19" type="ORF">QH948_02515</name>
</gene>
<keyword evidence="17" id="KW-0444">Lipid biosynthesis</keyword>
<keyword evidence="11 17" id="KW-1133">Transmembrane helix</keyword>
<evidence type="ECO:0000313" key="19">
    <source>
        <dbReference type="EMBL" id="WGT47668.1"/>
    </source>
</evidence>
<evidence type="ECO:0000256" key="7">
    <source>
        <dbReference type="ARBA" id="ARBA00022679"/>
    </source>
</evidence>
<evidence type="ECO:0000256" key="6">
    <source>
        <dbReference type="ARBA" id="ARBA00022475"/>
    </source>
</evidence>
<comment type="subcellular location">
    <subcellularLocation>
        <location evidence="1 17">Cell membrane</location>
        <topology evidence="1 17">Multi-pass membrane protein</topology>
    </subcellularLocation>
</comment>
<comment type="pathway">
    <text evidence="2 17">Phospholipid metabolism; phosphatidylinositol phosphate biosynthesis.</text>
</comment>
<dbReference type="NCBIfam" id="NF045883">
    <property type="entry name" value="PIPSynth"/>
    <property type="match status" value="1"/>
</dbReference>
<evidence type="ECO:0000256" key="4">
    <source>
        <dbReference type="ARBA" id="ARBA00010441"/>
    </source>
</evidence>
<accession>A0ABY8PYU5</accession>
<name>A0ABY8PYU5_9ACTN</name>
<evidence type="ECO:0000256" key="18">
    <source>
        <dbReference type="RuleBase" id="RU003750"/>
    </source>
</evidence>
<organism evidence="19 20">
    <name type="scientific">Tessaracoccus lacteus</name>
    <dbReference type="NCBI Taxonomy" id="3041766"/>
    <lineage>
        <taxon>Bacteria</taxon>
        <taxon>Bacillati</taxon>
        <taxon>Actinomycetota</taxon>
        <taxon>Actinomycetes</taxon>
        <taxon>Propionibacteriales</taxon>
        <taxon>Propionibacteriaceae</taxon>
        <taxon>Tessaracoccus</taxon>
    </lineage>
</organism>
<keyword evidence="6 17" id="KW-1003">Cell membrane</keyword>
<evidence type="ECO:0000256" key="17">
    <source>
        <dbReference type="HAMAP-Rule" id="MF_02241"/>
    </source>
</evidence>
<reference evidence="19 20" key="1">
    <citation type="journal article" date="2008" name="Int. J. Syst. Evol. Microbiol.">
        <title>Tessaracoccus flavescens sp. nov., isolated from marine sediment.</title>
        <authorList>
            <person name="Lee D.W."/>
            <person name="Lee S.D."/>
        </authorList>
    </citation>
    <scope>NUCLEOTIDE SEQUENCE [LARGE SCALE GENOMIC DNA]</scope>
    <source>
        <strain evidence="19 20">T21</strain>
    </source>
</reference>
<feature type="binding site" evidence="17">
    <location>
        <position position="65"/>
    </location>
    <ligand>
        <name>Mg(2+)</name>
        <dbReference type="ChEBI" id="CHEBI:18420"/>
        <label>2</label>
    </ligand>
</feature>
<keyword evidence="12 17" id="KW-0472">Membrane</keyword>
<keyword evidence="7 17" id="KW-0808">Transferase</keyword>
<keyword evidence="17" id="KW-1208">Phospholipid metabolism</keyword>
<evidence type="ECO:0000313" key="20">
    <source>
        <dbReference type="Proteomes" id="UP001244136"/>
    </source>
</evidence>
<dbReference type="InterPro" id="IPR048254">
    <property type="entry name" value="CDP_ALCOHOL_P_TRANSF_CS"/>
</dbReference>
<evidence type="ECO:0000256" key="13">
    <source>
        <dbReference type="ARBA" id="ARBA00023935"/>
    </source>
</evidence>
<dbReference type="RefSeq" id="WP_281145380.1">
    <property type="nucleotide sequence ID" value="NZ_CP123967.1"/>
</dbReference>
<dbReference type="HAMAP" id="MF_02241">
    <property type="entry name" value="PIP_synthase"/>
    <property type="match status" value="1"/>
</dbReference>
<dbReference type="InterPro" id="IPR043130">
    <property type="entry name" value="CDP-OH_PTrfase_TM_dom"/>
</dbReference>
<comment type="caution">
    <text evidence="17">Lacks conserved residue(s) required for the propagation of feature annotation.</text>
</comment>
<dbReference type="PROSITE" id="PS00379">
    <property type="entry name" value="CDP_ALCOHOL_P_TRANSF"/>
    <property type="match status" value="1"/>
</dbReference>
<dbReference type="Proteomes" id="UP001244136">
    <property type="component" value="Chromosome"/>
</dbReference>
<keyword evidence="10 17" id="KW-0460">Magnesium</keyword>
<keyword evidence="20" id="KW-1185">Reference proteome</keyword>
<dbReference type="EMBL" id="CP123967">
    <property type="protein sequence ID" value="WGT47668.1"/>
    <property type="molecule type" value="Genomic_DNA"/>
</dbReference>
<evidence type="ECO:0000256" key="11">
    <source>
        <dbReference type="ARBA" id="ARBA00022989"/>
    </source>
</evidence>
<keyword evidence="17" id="KW-0594">Phospholipid biosynthesis</keyword>
<dbReference type="InterPro" id="IPR044268">
    <property type="entry name" value="PIP_synthase_PgsA1"/>
</dbReference>
<comment type="similarity">
    <text evidence="4 17 18">Belongs to the CDP-alcohol phosphatidyltransferase class-I family.</text>
</comment>
<dbReference type="Pfam" id="PF01066">
    <property type="entry name" value="CDP-OH_P_transf"/>
    <property type="match status" value="1"/>
</dbReference>
<comment type="cofactor">
    <cofactor evidence="17">
        <name>Mg(2+)</name>
        <dbReference type="ChEBI" id="CHEBI:18420"/>
    </cofactor>
    <text evidence="17">Contains a di-nuclear catalytic Mg(2+) center.</text>
</comment>
<comment type="function">
    <text evidence="17">Catalyzes the conjugation of the 1'-hydroxyl group of D-myo-inositol-3-phosphate (also named L-myo-inositol-1-phosphate) with a lipid tail of cytidine diphosphate diacylglycerol (CDP-DAG), forming phosphatidylinositol phosphate (PIP) and CMP. PIP is a precursor of phosphatidylinositol (PI) which is an essential lipid required for cell wall formation.</text>
</comment>
<feature type="binding site" evidence="17">
    <location>
        <position position="86"/>
    </location>
    <ligand>
        <name>Mg(2+)</name>
        <dbReference type="ChEBI" id="CHEBI:18420"/>
        <label>2</label>
    </ligand>
</feature>
<evidence type="ECO:0000256" key="10">
    <source>
        <dbReference type="ARBA" id="ARBA00022842"/>
    </source>
</evidence>
<evidence type="ECO:0000256" key="16">
    <source>
        <dbReference type="ARBA" id="ARBA00048865"/>
    </source>
</evidence>
<dbReference type="Gene3D" id="1.20.120.1760">
    <property type="match status" value="1"/>
</dbReference>
<protein>
    <recommendedName>
        <fullName evidence="14 17">Phosphatidylinositol phosphate synthase</fullName>
        <shortName evidence="17">PIP synthase</shortName>
        <ecNumber evidence="17">2.7.8.-</ecNumber>
    </recommendedName>
    <alternativeName>
        <fullName evidence="15 17">CDP-diacylglycerol--D-myo-inositol-3-phosphate 3-phosphatidyltransferase</fullName>
    </alternativeName>
</protein>
<evidence type="ECO:0000256" key="15">
    <source>
        <dbReference type="ARBA" id="ARBA00033137"/>
    </source>
</evidence>
<evidence type="ECO:0000256" key="5">
    <source>
        <dbReference type="ARBA" id="ARBA00011738"/>
    </source>
</evidence>
<feature type="binding site" evidence="17">
    <location>
        <position position="86"/>
    </location>
    <ligand>
        <name>Mg(2+)</name>
        <dbReference type="ChEBI" id="CHEBI:18420"/>
        <label>1</label>
    </ligand>
</feature>
<dbReference type="EC" id="2.7.8.-" evidence="17"/>
<evidence type="ECO:0000256" key="2">
    <source>
        <dbReference type="ARBA" id="ARBA00004805"/>
    </source>
</evidence>
<sequence>MLSFLRGAYGRALTPSARLLLRLGLTPTQVTVAGTLAVVIAALATLPAGRFVVGPVLVCCFLLADGLDGTMARLGGGESRLGAFLDSTLDRIADAAVFAALVVWAAGRDAVTLWLALGALAGGFLVSYARARAEAEGWDASVGLFERTDRLAVVLAGTFAVGLGAPAAVLTVALGIVAAGSAVTVGQRIAAAVRGAAGPSRPAPGRR</sequence>
<feature type="transmembrane region" description="Helical" evidence="17">
    <location>
        <begin position="20"/>
        <end position="42"/>
    </location>
</feature>
<comment type="pathway">
    <text evidence="3">Lipid metabolism.</text>
</comment>
<feature type="binding site" evidence="17">
    <location>
        <position position="90"/>
    </location>
    <ligand>
        <name>Mg(2+)</name>
        <dbReference type="ChEBI" id="CHEBI:18420"/>
        <label>2</label>
    </ligand>
</feature>
<dbReference type="GO" id="GO:0016740">
    <property type="term" value="F:transferase activity"/>
    <property type="evidence" value="ECO:0007669"/>
    <property type="project" value="UniProtKB-KW"/>
</dbReference>
<feature type="transmembrane region" description="Helical" evidence="17">
    <location>
        <begin position="113"/>
        <end position="131"/>
    </location>
</feature>
<evidence type="ECO:0000256" key="12">
    <source>
        <dbReference type="ARBA" id="ARBA00023136"/>
    </source>
</evidence>
<comment type="catalytic activity">
    <reaction evidence="16 17">
        <text>a CDP-1,2-diacyl-sn-glycerol + 1D-myo-inositol 3-phosphate = a 1,2-diacyl-sn-glycero-3-phospho-(1D-myo-inositol-3-phosphate) + CMP + H(+)</text>
        <dbReference type="Rhea" id="RHEA:60504"/>
        <dbReference type="ChEBI" id="CHEBI:15378"/>
        <dbReference type="ChEBI" id="CHEBI:58088"/>
        <dbReference type="ChEBI" id="CHEBI:58332"/>
        <dbReference type="ChEBI" id="CHEBI:58401"/>
        <dbReference type="ChEBI" id="CHEBI:60377"/>
    </reaction>
</comment>
<comment type="subunit">
    <text evidence="5 17">Homodimer.</text>
</comment>
<feature type="binding site" evidence="17">
    <location>
        <position position="69"/>
    </location>
    <ligand>
        <name>a CDP-1,2-diacyl-sn-glycerol</name>
        <dbReference type="ChEBI" id="CHEBI:58332"/>
    </ligand>
</feature>
<feature type="active site" description="Proton acceptor" evidence="17">
    <location>
        <position position="90"/>
    </location>
</feature>
<proteinExistence type="inferred from homology"/>
<evidence type="ECO:0000256" key="8">
    <source>
        <dbReference type="ARBA" id="ARBA00022692"/>
    </source>
</evidence>